<accession>A0A8X8W3F6</accession>
<reference evidence="2" key="2">
    <citation type="submission" date="2020-08" db="EMBL/GenBank/DDBJ databases">
        <title>Plant Genome Project.</title>
        <authorList>
            <person name="Zhang R.-G."/>
        </authorList>
    </citation>
    <scope>NUCLEOTIDE SEQUENCE</scope>
    <source>
        <strain evidence="2">Huo1</strain>
        <tissue evidence="2">Leaf</tissue>
    </source>
</reference>
<dbReference type="PANTHER" id="PTHR36405:SF1">
    <property type="entry name" value="OS07G0520600 PROTEIN"/>
    <property type="match status" value="1"/>
</dbReference>
<dbReference type="EMBL" id="PNBA02000021">
    <property type="protein sequence ID" value="KAG6387410.1"/>
    <property type="molecule type" value="Genomic_DNA"/>
</dbReference>
<keyword evidence="3" id="KW-1185">Reference proteome</keyword>
<dbReference type="Proteomes" id="UP000298416">
    <property type="component" value="Unassembled WGS sequence"/>
</dbReference>
<name>A0A8X8W3F6_SALSN</name>
<proteinExistence type="predicted"/>
<evidence type="ECO:0000313" key="2">
    <source>
        <dbReference type="EMBL" id="KAG6387410.1"/>
    </source>
</evidence>
<evidence type="ECO:0000256" key="1">
    <source>
        <dbReference type="SAM" id="MobiDB-lite"/>
    </source>
</evidence>
<protein>
    <submittedName>
        <fullName evidence="2">Uncharacterized protein</fullName>
    </submittedName>
</protein>
<feature type="region of interest" description="Disordered" evidence="1">
    <location>
        <begin position="36"/>
        <end position="119"/>
    </location>
</feature>
<dbReference type="AlphaFoldDB" id="A0A8X8W3F6"/>
<comment type="caution">
    <text evidence="2">The sequence shown here is derived from an EMBL/GenBank/DDBJ whole genome shotgun (WGS) entry which is preliminary data.</text>
</comment>
<evidence type="ECO:0000313" key="3">
    <source>
        <dbReference type="Proteomes" id="UP000298416"/>
    </source>
</evidence>
<organism evidence="2">
    <name type="scientific">Salvia splendens</name>
    <name type="common">Scarlet sage</name>
    <dbReference type="NCBI Taxonomy" id="180675"/>
    <lineage>
        <taxon>Eukaryota</taxon>
        <taxon>Viridiplantae</taxon>
        <taxon>Streptophyta</taxon>
        <taxon>Embryophyta</taxon>
        <taxon>Tracheophyta</taxon>
        <taxon>Spermatophyta</taxon>
        <taxon>Magnoliopsida</taxon>
        <taxon>eudicotyledons</taxon>
        <taxon>Gunneridae</taxon>
        <taxon>Pentapetalae</taxon>
        <taxon>asterids</taxon>
        <taxon>lamiids</taxon>
        <taxon>Lamiales</taxon>
        <taxon>Lamiaceae</taxon>
        <taxon>Nepetoideae</taxon>
        <taxon>Mentheae</taxon>
        <taxon>Salviinae</taxon>
        <taxon>Salvia</taxon>
        <taxon>Salvia subgen. Calosphace</taxon>
        <taxon>core Calosphace</taxon>
    </lineage>
</organism>
<reference evidence="2" key="1">
    <citation type="submission" date="2018-01" db="EMBL/GenBank/DDBJ databases">
        <authorList>
            <person name="Mao J.F."/>
        </authorList>
    </citation>
    <scope>NUCLEOTIDE SEQUENCE</scope>
    <source>
        <strain evidence="2">Huo1</strain>
        <tissue evidence="2">Leaf</tissue>
    </source>
</reference>
<sequence>MAQKLEAIRGGGGSIKVGTTGTISALMSRELESAKSASQLPCPCTSVPASTVDATPRRLKQGTSADEASSSSSSRGTFGNHKDLDNSRRKHGTPQIPMLTAYDDTSVDGTPIRKKGSKKGQGMVEIVDIKCRNPIAHRLKKLSFSKLPDKHTLGRSLLPPPLFFLLGMAITESSFGLKNSSVKGSLLWHGFFMLLASPKSRRLKCRAKTRWYLGHLLWEMHVVGDRAGLEDGHLLRM</sequence>
<gene>
    <name evidence="2" type="ORF">SASPL_152597</name>
</gene>
<dbReference type="PANTHER" id="PTHR36405">
    <property type="entry name" value="BNAA10G09140D PROTEIN"/>
    <property type="match status" value="1"/>
</dbReference>